<keyword evidence="1" id="KW-0812">Transmembrane</keyword>
<keyword evidence="1" id="KW-1133">Transmembrane helix</keyword>
<dbReference type="OrthoDB" id="9809904at2"/>
<sequence>MQKLTPKNLVCLGIELLIAGLHILGPGRRAGGEWFVLSASYFSDLTLPFGFYFLLCISEDQFRFLRPWWVKALLVFSAAVAAETLQALGVYALGGTFDPLDYGMYAAGVLLAAALEQGIMRRVLPFWEEKHAAVPRG</sequence>
<gene>
    <name evidence="2" type="ORF">ADN00_10185</name>
</gene>
<name>A0A0P6XUA1_9CHLR</name>
<dbReference type="Proteomes" id="UP000050417">
    <property type="component" value="Unassembled WGS sequence"/>
</dbReference>
<evidence type="ECO:0000313" key="2">
    <source>
        <dbReference type="EMBL" id="KPL76948.1"/>
    </source>
</evidence>
<reference evidence="2 3" key="1">
    <citation type="submission" date="2015-07" db="EMBL/GenBank/DDBJ databases">
        <title>Genome sequence of Ornatilinea apprima DSM 23815.</title>
        <authorList>
            <person name="Hemp J."/>
            <person name="Ward L.M."/>
            <person name="Pace L.A."/>
            <person name="Fischer W.W."/>
        </authorList>
    </citation>
    <scope>NUCLEOTIDE SEQUENCE [LARGE SCALE GENOMIC DNA]</scope>
    <source>
        <strain evidence="2 3">P3M-1</strain>
    </source>
</reference>
<feature type="transmembrane region" description="Helical" evidence="1">
    <location>
        <begin position="9"/>
        <end position="28"/>
    </location>
</feature>
<protein>
    <recommendedName>
        <fullName evidence="4">VanZ-like domain-containing protein</fullName>
    </recommendedName>
</protein>
<feature type="transmembrane region" description="Helical" evidence="1">
    <location>
        <begin position="68"/>
        <end position="90"/>
    </location>
</feature>
<dbReference type="AlphaFoldDB" id="A0A0P6XUA1"/>
<evidence type="ECO:0000313" key="3">
    <source>
        <dbReference type="Proteomes" id="UP000050417"/>
    </source>
</evidence>
<feature type="transmembrane region" description="Helical" evidence="1">
    <location>
        <begin position="34"/>
        <end position="56"/>
    </location>
</feature>
<keyword evidence="3" id="KW-1185">Reference proteome</keyword>
<dbReference type="EMBL" id="LGCL01000024">
    <property type="protein sequence ID" value="KPL76948.1"/>
    <property type="molecule type" value="Genomic_DNA"/>
</dbReference>
<accession>A0A0P6XUA1</accession>
<comment type="caution">
    <text evidence="2">The sequence shown here is derived from an EMBL/GenBank/DDBJ whole genome shotgun (WGS) entry which is preliminary data.</text>
</comment>
<evidence type="ECO:0008006" key="4">
    <source>
        <dbReference type="Google" id="ProtNLM"/>
    </source>
</evidence>
<proteinExistence type="predicted"/>
<dbReference type="RefSeq" id="WP_075062895.1">
    <property type="nucleotide sequence ID" value="NZ_LGCL01000024.1"/>
</dbReference>
<dbReference type="STRING" id="1134406.ADN00_10185"/>
<organism evidence="2 3">
    <name type="scientific">Ornatilinea apprima</name>
    <dbReference type="NCBI Taxonomy" id="1134406"/>
    <lineage>
        <taxon>Bacteria</taxon>
        <taxon>Bacillati</taxon>
        <taxon>Chloroflexota</taxon>
        <taxon>Anaerolineae</taxon>
        <taxon>Anaerolineales</taxon>
        <taxon>Anaerolineaceae</taxon>
        <taxon>Ornatilinea</taxon>
    </lineage>
</organism>
<keyword evidence="1" id="KW-0472">Membrane</keyword>
<evidence type="ECO:0000256" key="1">
    <source>
        <dbReference type="SAM" id="Phobius"/>
    </source>
</evidence>